<feature type="region of interest" description="Disordered" evidence="2">
    <location>
        <begin position="267"/>
        <end position="292"/>
    </location>
</feature>
<gene>
    <name evidence="4" type="ORF">SARC_06555</name>
</gene>
<protein>
    <recommendedName>
        <fullName evidence="3">S5 DRBM domain-containing protein</fullName>
    </recommendedName>
</protein>
<dbReference type="Pfam" id="PF00333">
    <property type="entry name" value="Ribosomal_S5"/>
    <property type="match status" value="1"/>
</dbReference>
<dbReference type="GO" id="GO:1990904">
    <property type="term" value="C:ribonucleoprotein complex"/>
    <property type="evidence" value="ECO:0007669"/>
    <property type="project" value="UniProtKB-UniRule"/>
</dbReference>
<keyword evidence="1" id="KW-0689">Ribosomal protein</keyword>
<sequence length="443" mass="49489">MATLRPAAYVGVASRCNAACSKLTCSESARMVGPLRQQSRTFRTSRIQRLDEDTDLSTLRKWDKMFEKLGLNTYKETFKQNLMTDRQLRQKAAVKRTKVFRAAAAESGIPFQKTEEEYNAFLKAKAAQRGVTAPEKAKPTSSPKGESVQVDSTKMVGAATAAATSAVDWDTSSDEATNGNHGNDSGERPLSPKDLHKQFQSPGYDVDPDMYDEDGYPIFDQSKTELAYEAAGKGAWYRELEQWAEDMDPKDAKRIYEEVWAEEAARKKGIEGKGQDSALGDGAESETGEMHEYGKDLEEVGASEDEAMKYREQYSYEEGEHDVSDGENKEKERLERKRLRAEARAKEAMEAKKEEMLGEEEDDFDIENDENMIEVEGSGDEDIGFSEDEQDEEAEHDLIEDHDFHPDLDMRLIETKRVVNQTGGGKIQSFVSIVAVGNGAGEA</sequence>
<feature type="compositionally biased region" description="Acidic residues" evidence="2">
    <location>
        <begin position="357"/>
        <end position="368"/>
    </location>
</feature>
<feature type="compositionally biased region" description="Basic and acidic residues" evidence="2">
    <location>
        <begin position="321"/>
        <end position="356"/>
    </location>
</feature>
<feature type="compositionally biased region" description="Basic and acidic residues" evidence="2">
    <location>
        <begin position="184"/>
        <end position="197"/>
    </location>
</feature>
<dbReference type="InterPro" id="IPR013810">
    <property type="entry name" value="Ribosomal_uS5_N"/>
</dbReference>
<feature type="region of interest" description="Disordered" evidence="2">
    <location>
        <begin position="126"/>
        <end position="150"/>
    </location>
</feature>
<feature type="domain" description="S5 DRBM" evidence="3">
    <location>
        <begin position="408"/>
        <end position="443"/>
    </location>
</feature>
<dbReference type="EMBL" id="KQ242068">
    <property type="protein sequence ID" value="KNC81106.1"/>
    <property type="molecule type" value="Genomic_DNA"/>
</dbReference>
<feature type="region of interest" description="Disordered" evidence="2">
    <location>
        <begin position="164"/>
        <end position="208"/>
    </location>
</feature>
<evidence type="ECO:0000256" key="1">
    <source>
        <dbReference type="PROSITE-ProRule" id="PRU00268"/>
    </source>
</evidence>
<dbReference type="GO" id="GO:0005840">
    <property type="term" value="C:ribosome"/>
    <property type="evidence" value="ECO:0007669"/>
    <property type="project" value="UniProtKB-KW"/>
</dbReference>
<dbReference type="Gene3D" id="3.30.160.20">
    <property type="match status" value="1"/>
</dbReference>
<dbReference type="Proteomes" id="UP000054560">
    <property type="component" value="Unassembled WGS sequence"/>
</dbReference>
<dbReference type="GO" id="GO:0006412">
    <property type="term" value="P:translation"/>
    <property type="evidence" value="ECO:0007669"/>
    <property type="project" value="InterPro"/>
</dbReference>
<feature type="region of interest" description="Disordered" evidence="2">
    <location>
        <begin position="313"/>
        <end position="368"/>
    </location>
</feature>
<feature type="compositionally biased region" description="Polar residues" evidence="2">
    <location>
        <begin position="139"/>
        <end position="150"/>
    </location>
</feature>
<dbReference type="AlphaFoldDB" id="A0A0L0FX39"/>
<dbReference type="RefSeq" id="XP_014155008.1">
    <property type="nucleotide sequence ID" value="XM_014299533.1"/>
</dbReference>
<dbReference type="PROSITE" id="PS50881">
    <property type="entry name" value="S5_DSRBD"/>
    <property type="match status" value="1"/>
</dbReference>
<evidence type="ECO:0000313" key="4">
    <source>
        <dbReference type="EMBL" id="KNC81106.1"/>
    </source>
</evidence>
<evidence type="ECO:0000256" key="2">
    <source>
        <dbReference type="SAM" id="MobiDB-lite"/>
    </source>
</evidence>
<organism evidence="4 5">
    <name type="scientific">Sphaeroforma arctica JP610</name>
    <dbReference type="NCBI Taxonomy" id="667725"/>
    <lineage>
        <taxon>Eukaryota</taxon>
        <taxon>Ichthyosporea</taxon>
        <taxon>Ichthyophonida</taxon>
        <taxon>Sphaeroforma</taxon>
    </lineage>
</organism>
<keyword evidence="5" id="KW-1185">Reference proteome</keyword>
<dbReference type="GO" id="GO:0003723">
    <property type="term" value="F:RNA binding"/>
    <property type="evidence" value="ECO:0007669"/>
    <property type="project" value="InterPro"/>
</dbReference>
<evidence type="ECO:0000259" key="3">
    <source>
        <dbReference type="PROSITE" id="PS50881"/>
    </source>
</evidence>
<dbReference type="GeneID" id="25907059"/>
<keyword evidence="1" id="KW-0687">Ribonucleoprotein</keyword>
<dbReference type="GO" id="GO:0003735">
    <property type="term" value="F:structural constituent of ribosome"/>
    <property type="evidence" value="ECO:0007669"/>
    <property type="project" value="UniProtKB-UniRule"/>
</dbReference>
<evidence type="ECO:0000313" key="5">
    <source>
        <dbReference type="Proteomes" id="UP000054560"/>
    </source>
</evidence>
<accession>A0A0L0FX39</accession>
<reference evidence="4 5" key="1">
    <citation type="submission" date="2011-02" db="EMBL/GenBank/DDBJ databases">
        <title>The Genome Sequence of Sphaeroforma arctica JP610.</title>
        <authorList>
            <consortium name="The Broad Institute Genome Sequencing Platform"/>
            <person name="Russ C."/>
            <person name="Cuomo C."/>
            <person name="Young S.K."/>
            <person name="Zeng Q."/>
            <person name="Gargeya S."/>
            <person name="Alvarado L."/>
            <person name="Berlin A."/>
            <person name="Chapman S.B."/>
            <person name="Chen Z."/>
            <person name="Freedman E."/>
            <person name="Gellesch M."/>
            <person name="Goldberg J."/>
            <person name="Griggs A."/>
            <person name="Gujja S."/>
            <person name="Heilman E."/>
            <person name="Heiman D."/>
            <person name="Howarth C."/>
            <person name="Mehta T."/>
            <person name="Neiman D."/>
            <person name="Pearson M."/>
            <person name="Roberts A."/>
            <person name="Saif S."/>
            <person name="Shea T."/>
            <person name="Shenoy N."/>
            <person name="Sisk P."/>
            <person name="Stolte C."/>
            <person name="Sykes S."/>
            <person name="White J."/>
            <person name="Yandava C."/>
            <person name="Burger G."/>
            <person name="Gray M.W."/>
            <person name="Holland P.W.H."/>
            <person name="King N."/>
            <person name="Lang F.B.F."/>
            <person name="Roger A.J."/>
            <person name="Ruiz-Trillo I."/>
            <person name="Haas B."/>
            <person name="Nusbaum C."/>
            <person name="Birren B."/>
        </authorList>
    </citation>
    <scope>NUCLEOTIDE SEQUENCE [LARGE SCALE GENOMIC DNA]</scope>
    <source>
        <strain evidence="4 5">JP610</strain>
    </source>
</reference>
<name>A0A0L0FX39_9EUKA</name>
<proteinExistence type="predicted"/>